<keyword evidence="1" id="KW-0805">Transcription regulation</keyword>
<sequence>MSTVLLDPTGPVRTLRTGESALQRGFHAWGDLVTDTCGPLRVYRTEPGHFEGTIATGTFGTVQLAEVQAGPHAVERTALLATKAATAPLYLACVLDGEVRVRQGDLTAVARAGNLFCYDSSLPFSLWMRQPIHMVTVKFDHRLVDLRAGVEHPLRAATWSGSEGASVLLADLLRSAARNMSRLDPAIADHLGSSVASLVGAVCSEKLGEAVPDPVLARRALLHRIKTFARARLGCSELSPRLLARTHKISLRYLQLLFQDEDSSPALWIRNERLRRCRDDLSDPRTAHLTVAGIAERWGLDSASHFSKLFRERYGVAPREWRRQSARGLP</sequence>
<dbReference type="SMART" id="SM00342">
    <property type="entry name" value="HTH_ARAC"/>
    <property type="match status" value="1"/>
</dbReference>
<accession>A0A4Y3RE07</accession>
<dbReference type="OrthoDB" id="9799345at2"/>
<dbReference type="PRINTS" id="PR00032">
    <property type="entry name" value="HTHARAC"/>
</dbReference>
<organism evidence="5 6">
    <name type="scientific">Streptomyces gardneri</name>
    <dbReference type="NCBI Taxonomy" id="66892"/>
    <lineage>
        <taxon>Bacteria</taxon>
        <taxon>Bacillati</taxon>
        <taxon>Actinomycetota</taxon>
        <taxon>Actinomycetes</taxon>
        <taxon>Kitasatosporales</taxon>
        <taxon>Streptomycetaceae</taxon>
        <taxon>Streptomyces</taxon>
    </lineage>
</organism>
<dbReference type="InterPro" id="IPR035418">
    <property type="entry name" value="AraC-bd_2"/>
</dbReference>
<dbReference type="Pfam" id="PF12833">
    <property type="entry name" value="HTH_18"/>
    <property type="match status" value="1"/>
</dbReference>
<dbReference type="EMBL" id="BJMN01000005">
    <property type="protein sequence ID" value="GEB55118.1"/>
    <property type="molecule type" value="Genomic_DNA"/>
</dbReference>
<dbReference type="RefSeq" id="WP_141293197.1">
    <property type="nucleotide sequence ID" value="NZ_BJMN01000005.1"/>
</dbReference>
<dbReference type="AlphaFoldDB" id="A0A4Y3RE07"/>
<evidence type="ECO:0000313" key="5">
    <source>
        <dbReference type="EMBL" id="GEB55118.1"/>
    </source>
</evidence>
<dbReference type="PANTHER" id="PTHR47893">
    <property type="entry name" value="REGULATORY PROTEIN PCHR"/>
    <property type="match status" value="1"/>
</dbReference>
<reference evidence="5 6" key="1">
    <citation type="submission" date="2019-06" db="EMBL/GenBank/DDBJ databases">
        <title>Whole genome shotgun sequence of Streptomyces gardneri NBRC 12865.</title>
        <authorList>
            <person name="Hosoyama A."/>
            <person name="Uohara A."/>
            <person name="Ohji S."/>
            <person name="Ichikawa N."/>
        </authorList>
    </citation>
    <scope>NUCLEOTIDE SEQUENCE [LARGE SCALE GENOMIC DNA]</scope>
    <source>
        <strain evidence="5 6">NBRC 12865</strain>
    </source>
</reference>
<evidence type="ECO:0000313" key="6">
    <source>
        <dbReference type="Proteomes" id="UP000315226"/>
    </source>
</evidence>
<dbReference type="Pfam" id="PF14525">
    <property type="entry name" value="AraC_binding_2"/>
    <property type="match status" value="1"/>
</dbReference>
<evidence type="ECO:0000256" key="1">
    <source>
        <dbReference type="ARBA" id="ARBA00023015"/>
    </source>
</evidence>
<name>A0A4Y3RE07_9ACTN</name>
<gene>
    <name evidence="5" type="ORF">SGA01_07230</name>
</gene>
<dbReference type="InterPro" id="IPR009057">
    <property type="entry name" value="Homeodomain-like_sf"/>
</dbReference>
<dbReference type="Gene3D" id="1.10.10.60">
    <property type="entry name" value="Homeodomain-like"/>
    <property type="match status" value="1"/>
</dbReference>
<comment type="caution">
    <text evidence="5">The sequence shown here is derived from an EMBL/GenBank/DDBJ whole genome shotgun (WGS) entry which is preliminary data.</text>
</comment>
<keyword evidence="3" id="KW-0804">Transcription</keyword>
<dbReference type="Proteomes" id="UP000315226">
    <property type="component" value="Unassembled WGS sequence"/>
</dbReference>
<dbReference type="InterPro" id="IPR018060">
    <property type="entry name" value="HTH_AraC"/>
</dbReference>
<proteinExistence type="predicted"/>
<dbReference type="SUPFAM" id="SSF46689">
    <property type="entry name" value="Homeodomain-like"/>
    <property type="match status" value="1"/>
</dbReference>
<dbReference type="GO" id="GO:0043565">
    <property type="term" value="F:sequence-specific DNA binding"/>
    <property type="evidence" value="ECO:0007669"/>
    <property type="project" value="InterPro"/>
</dbReference>
<dbReference type="PROSITE" id="PS01124">
    <property type="entry name" value="HTH_ARAC_FAMILY_2"/>
    <property type="match status" value="1"/>
</dbReference>
<dbReference type="InterPro" id="IPR020449">
    <property type="entry name" value="Tscrpt_reg_AraC-type_HTH"/>
</dbReference>
<keyword evidence="2" id="KW-0238">DNA-binding</keyword>
<evidence type="ECO:0000256" key="2">
    <source>
        <dbReference type="ARBA" id="ARBA00023125"/>
    </source>
</evidence>
<dbReference type="PANTHER" id="PTHR47893:SF1">
    <property type="entry name" value="REGULATORY PROTEIN PCHR"/>
    <property type="match status" value="1"/>
</dbReference>
<feature type="domain" description="HTH araC/xylS-type" evidence="4">
    <location>
        <begin position="223"/>
        <end position="324"/>
    </location>
</feature>
<evidence type="ECO:0000259" key="4">
    <source>
        <dbReference type="PROSITE" id="PS01124"/>
    </source>
</evidence>
<dbReference type="GO" id="GO:0003700">
    <property type="term" value="F:DNA-binding transcription factor activity"/>
    <property type="evidence" value="ECO:0007669"/>
    <property type="project" value="InterPro"/>
</dbReference>
<protein>
    <submittedName>
        <fullName evidence="5">AraC family transcriptional regulator</fullName>
    </submittedName>
</protein>
<evidence type="ECO:0000256" key="3">
    <source>
        <dbReference type="ARBA" id="ARBA00023163"/>
    </source>
</evidence>
<keyword evidence="6" id="KW-1185">Reference proteome</keyword>
<dbReference type="InterPro" id="IPR053142">
    <property type="entry name" value="PchR_regulatory_protein"/>
</dbReference>